<protein>
    <submittedName>
        <fullName evidence="1">ComEC/Rec2 family competence protein</fullName>
    </submittedName>
</protein>
<keyword evidence="2" id="KW-1185">Reference proteome</keyword>
<dbReference type="SUPFAM" id="SSF56281">
    <property type="entry name" value="Metallo-hydrolase/oxidoreductase"/>
    <property type="match status" value="1"/>
</dbReference>
<dbReference type="KEGG" id="aia:AWH56_024700"/>
<name>A0A7S7L7J2_9BACI</name>
<dbReference type="PANTHER" id="PTHR30619:SF1">
    <property type="entry name" value="RECOMBINATION PROTEIN 2"/>
    <property type="match status" value="1"/>
</dbReference>
<reference evidence="1 2" key="2">
    <citation type="journal article" date="2019" name="Int. J. Syst. Evol. Microbiol.">
        <title>Anaerobacillus isosaccharinicus sp. nov., an alkaliphilic bacterium which degrades isosaccharinic acid.</title>
        <authorList>
            <person name="Bassil N.M."/>
            <person name="Lloyd J.R."/>
        </authorList>
    </citation>
    <scope>NUCLEOTIDE SEQUENCE [LARGE SCALE GENOMIC DNA]</scope>
    <source>
        <strain evidence="1 2">NB2006</strain>
    </source>
</reference>
<reference evidence="1 2" key="1">
    <citation type="journal article" date="2017" name="Genome Announc.">
        <title>Draft Genome Sequences of Four Alkaliphilic Bacteria Belonging to the Anaerobacillus Genus.</title>
        <authorList>
            <person name="Bassil N.M."/>
            <person name="Lloyd J.R."/>
        </authorList>
    </citation>
    <scope>NUCLEOTIDE SEQUENCE [LARGE SCALE GENOMIC DNA]</scope>
    <source>
        <strain evidence="1 2">NB2006</strain>
    </source>
</reference>
<sequence>MKQVFGVMMVKKVLVLLIIVAQIILAPFIVMAEKESIEVDLNLEEQDLAYTFFDLSNGEATLLQSGKGQNILIDTGSLESQEELEQRLKMYHVEFIDTLIITNQTEEYTGNLQWIINNFNVQKIIVPEVIKQQLITFHHLQDKEVIGWKKGQKTELLPFLKTEVIYVEENDLENKGALVIVFSYGKQTLLFMGIADKQVEKQLIENYALKSTILKVAEFGSEKGTTQPFLEEVDPQVAILFKKNGVPVSELVLERLQETWIDIYQTYRLGTVSIKCHNDDYEILTVRPHEEELSLGLANNISRLFKK</sequence>
<dbReference type="Proteomes" id="UP000180175">
    <property type="component" value="Chromosome"/>
</dbReference>
<organism evidence="1 2">
    <name type="scientific">Anaerobacillus isosaccharinicus</name>
    <dbReference type="NCBI Taxonomy" id="1532552"/>
    <lineage>
        <taxon>Bacteria</taxon>
        <taxon>Bacillati</taxon>
        <taxon>Bacillota</taxon>
        <taxon>Bacilli</taxon>
        <taxon>Bacillales</taxon>
        <taxon>Bacillaceae</taxon>
        <taxon>Anaerobacillus</taxon>
    </lineage>
</organism>
<gene>
    <name evidence="1" type="ORF">AWH56_024700</name>
</gene>
<dbReference type="PANTHER" id="PTHR30619">
    <property type="entry name" value="DNA INTERNALIZATION/COMPETENCE PROTEIN COMEC/REC2"/>
    <property type="match status" value="1"/>
</dbReference>
<dbReference type="InterPro" id="IPR036866">
    <property type="entry name" value="RibonucZ/Hydroxyglut_hydro"/>
</dbReference>
<dbReference type="EMBL" id="CP063356">
    <property type="protein sequence ID" value="QOY35816.2"/>
    <property type="molecule type" value="Genomic_DNA"/>
</dbReference>
<proteinExistence type="predicted"/>
<evidence type="ECO:0000313" key="1">
    <source>
        <dbReference type="EMBL" id="QOY35816.2"/>
    </source>
</evidence>
<dbReference type="OrthoDB" id="2696637at2"/>
<evidence type="ECO:0000313" key="2">
    <source>
        <dbReference type="Proteomes" id="UP000180175"/>
    </source>
</evidence>
<accession>A0A7S7L7J2</accession>
<dbReference type="InterPro" id="IPR052159">
    <property type="entry name" value="Competence_DNA_uptake"/>
</dbReference>
<dbReference type="Gene3D" id="3.60.15.10">
    <property type="entry name" value="Ribonuclease Z/Hydroxyacylglutathione hydrolase-like"/>
    <property type="match status" value="1"/>
</dbReference>